<dbReference type="Pfam" id="PF12890">
    <property type="entry name" value="DHOase"/>
    <property type="match status" value="1"/>
</dbReference>
<name>A0A937A9W9_9BACT</name>
<evidence type="ECO:0000259" key="2">
    <source>
        <dbReference type="Pfam" id="PF12890"/>
    </source>
</evidence>
<accession>A0A937A9W9</accession>
<dbReference type="Proteomes" id="UP000642920">
    <property type="component" value="Unassembled WGS sequence"/>
</dbReference>
<comment type="caution">
    <text evidence="3">The sequence shown here is derived from an EMBL/GenBank/DDBJ whole genome shotgun (WGS) entry which is preliminary data.</text>
</comment>
<sequence>MRLYFKEVEIIDSNSSFHEQKVNILIEDGKIKDIHSTEETPKVDRIINVPNLKASTSWLDMKVFSGEPGEEYREDIESLSEALKYGGFGYALLMPNTNPVIQQKADIKSILAKNIGQLTQILPATAISKDCEGEEMNEMLDLHTAGARAFTDGANPMWNSDLLVKTLQYLQKFDGLLINFPQDRKLAMFGQMNEGITSTGMGLKGIPNVAEEIMIQRDLELLRYAGGKIHFSCISTAKSLNLIKSAKEGGLKVTCDVNIHHLILDDSLLESFNTNYKLLPPLRGKADQQALVNGVKDGVIDVIVSGHQPYDEDHKKMEFDLAAFGIMGTQILYPLYHKYLKDEIPLNIFLKCINENPKAILGVKQSAIEKGRIADLTFFTDSSWTFDQSTNKSKSNNSPFIGEQFDALPVALIANGQTFLSDLFN</sequence>
<evidence type="ECO:0000256" key="1">
    <source>
        <dbReference type="ARBA" id="ARBA00022975"/>
    </source>
</evidence>
<keyword evidence="3" id="KW-0378">Hydrolase</keyword>
<dbReference type="PANTHER" id="PTHR43668:SF2">
    <property type="entry name" value="ALLANTOINASE"/>
    <property type="match status" value="1"/>
</dbReference>
<protein>
    <submittedName>
        <fullName evidence="3">Dihydroorotase</fullName>
        <ecNumber evidence="3">3.5.2.3</ecNumber>
    </submittedName>
</protein>
<dbReference type="InterPro" id="IPR011059">
    <property type="entry name" value="Metal-dep_hydrolase_composite"/>
</dbReference>
<gene>
    <name evidence="3" type="primary">pyrC</name>
    <name evidence="3" type="ORF">JKP34_07015</name>
</gene>
<dbReference type="GO" id="GO:0006221">
    <property type="term" value="P:pyrimidine nucleotide biosynthetic process"/>
    <property type="evidence" value="ECO:0007669"/>
    <property type="project" value="UniProtKB-KW"/>
</dbReference>
<dbReference type="EC" id="3.5.2.3" evidence="3"/>
<dbReference type="GO" id="GO:0004151">
    <property type="term" value="F:dihydroorotase activity"/>
    <property type="evidence" value="ECO:0007669"/>
    <property type="project" value="UniProtKB-EC"/>
</dbReference>
<dbReference type="InterPro" id="IPR032466">
    <property type="entry name" value="Metal_Hydrolase"/>
</dbReference>
<dbReference type="GO" id="GO:0005737">
    <property type="term" value="C:cytoplasm"/>
    <property type="evidence" value="ECO:0007669"/>
    <property type="project" value="TreeGrafter"/>
</dbReference>
<feature type="domain" description="Dihydroorotase catalytic" evidence="2">
    <location>
        <begin position="59"/>
        <end position="237"/>
    </location>
</feature>
<dbReference type="InterPro" id="IPR004722">
    <property type="entry name" value="DHOase"/>
</dbReference>
<dbReference type="InterPro" id="IPR024403">
    <property type="entry name" value="DHOase_cat"/>
</dbReference>
<dbReference type="Gene3D" id="2.30.40.10">
    <property type="entry name" value="Urease, subunit C, domain 1"/>
    <property type="match status" value="1"/>
</dbReference>
<dbReference type="PANTHER" id="PTHR43668">
    <property type="entry name" value="ALLANTOINASE"/>
    <property type="match status" value="1"/>
</dbReference>
<dbReference type="RefSeq" id="WP_201919087.1">
    <property type="nucleotide sequence ID" value="NZ_JAERQG010000001.1"/>
</dbReference>
<dbReference type="InterPro" id="IPR050138">
    <property type="entry name" value="DHOase/Allantoinase_Hydrolase"/>
</dbReference>
<dbReference type="SUPFAM" id="SSF51556">
    <property type="entry name" value="Metallo-dependent hydrolases"/>
    <property type="match status" value="1"/>
</dbReference>
<dbReference type="GO" id="GO:0046872">
    <property type="term" value="F:metal ion binding"/>
    <property type="evidence" value="ECO:0007669"/>
    <property type="project" value="InterPro"/>
</dbReference>
<evidence type="ECO:0000313" key="4">
    <source>
        <dbReference type="Proteomes" id="UP000642920"/>
    </source>
</evidence>
<keyword evidence="4" id="KW-1185">Reference proteome</keyword>
<dbReference type="Gene3D" id="3.20.20.140">
    <property type="entry name" value="Metal-dependent hydrolases"/>
    <property type="match status" value="1"/>
</dbReference>
<keyword evidence="1" id="KW-0665">Pyrimidine biosynthesis</keyword>
<proteinExistence type="predicted"/>
<dbReference type="AlphaFoldDB" id="A0A937A9W9"/>
<dbReference type="EMBL" id="JAERQG010000001">
    <property type="protein sequence ID" value="MBL0764996.1"/>
    <property type="molecule type" value="Genomic_DNA"/>
</dbReference>
<evidence type="ECO:0000313" key="3">
    <source>
        <dbReference type="EMBL" id="MBL0764996.1"/>
    </source>
</evidence>
<dbReference type="CDD" id="cd01317">
    <property type="entry name" value="DHOase_IIa"/>
    <property type="match status" value="1"/>
</dbReference>
<dbReference type="GO" id="GO:0004038">
    <property type="term" value="F:allantoinase activity"/>
    <property type="evidence" value="ECO:0007669"/>
    <property type="project" value="TreeGrafter"/>
</dbReference>
<dbReference type="GO" id="GO:0006145">
    <property type="term" value="P:purine nucleobase catabolic process"/>
    <property type="evidence" value="ECO:0007669"/>
    <property type="project" value="TreeGrafter"/>
</dbReference>
<dbReference type="SUPFAM" id="SSF51338">
    <property type="entry name" value="Composite domain of metallo-dependent hydrolases"/>
    <property type="match status" value="1"/>
</dbReference>
<dbReference type="NCBIfam" id="TIGR00857">
    <property type="entry name" value="pyrC_multi"/>
    <property type="match status" value="1"/>
</dbReference>
<reference evidence="3" key="1">
    <citation type="submission" date="2021-01" db="EMBL/GenBank/DDBJ databases">
        <title>Marivirga sp. nov., isolated from intertidal surface sediments.</title>
        <authorList>
            <person name="Zhang M."/>
        </authorList>
    </citation>
    <scope>NUCLEOTIDE SEQUENCE</scope>
    <source>
        <strain evidence="3">SM1354</strain>
    </source>
</reference>
<organism evidence="3 4">
    <name type="scientific">Marivirga atlantica</name>
    <dbReference type="NCBI Taxonomy" id="1548457"/>
    <lineage>
        <taxon>Bacteria</taxon>
        <taxon>Pseudomonadati</taxon>
        <taxon>Bacteroidota</taxon>
        <taxon>Cytophagia</taxon>
        <taxon>Cytophagales</taxon>
        <taxon>Marivirgaceae</taxon>
        <taxon>Marivirga</taxon>
    </lineage>
</organism>